<reference evidence="1 2" key="1">
    <citation type="submission" date="2021-01" db="EMBL/GenBank/DDBJ databases">
        <title>Sequencing the genomes of 1000 actinobacteria strains.</title>
        <authorList>
            <person name="Klenk H.-P."/>
        </authorList>
    </citation>
    <scope>NUCLEOTIDE SEQUENCE [LARGE SCALE GENOMIC DNA]</scope>
    <source>
        <strain evidence="1 2">DSM 44581</strain>
    </source>
</reference>
<sequence length="185" mass="20303">MIKTALPVVSAVSSGVQCALACVERGWPVIPGASWLDNAYVDPVLGHERDALALCPPDMATMDEDLVRRWWPVLPSRLQRSVLVVTQPNLVAVVVESERAKRVVELESFRENPTPAVLVSTWDQKEEAMFLLSSSRGLTGENLAPVSATIPMPPAMVEGREVRWLSPMTECESLMAGEELALLLR</sequence>
<comment type="caution">
    <text evidence="1">The sequence shown here is derived from an EMBL/GenBank/DDBJ whole genome shotgun (WGS) entry which is preliminary data.</text>
</comment>
<dbReference type="RefSeq" id="WP_204841946.1">
    <property type="nucleotide sequence ID" value="NZ_JAFBCL010000001.1"/>
</dbReference>
<dbReference type="EMBL" id="JAFBCL010000001">
    <property type="protein sequence ID" value="MBM7811057.1"/>
    <property type="molecule type" value="Genomic_DNA"/>
</dbReference>
<protein>
    <submittedName>
        <fullName evidence="1">Uncharacterized protein</fullName>
    </submittedName>
</protein>
<accession>A0ABS2S496</accession>
<name>A0ABS2S496_9PSEU</name>
<organism evidence="1 2">
    <name type="scientific">Saccharothrix algeriensis</name>
    <dbReference type="NCBI Taxonomy" id="173560"/>
    <lineage>
        <taxon>Bacteria</taxon>
        <taxon>Bacillati</taxon>
        <taxon>Actinomycetota</taxon>
        <taxon>Actinomycetes</taxon>
        <taxon>Pseudonocardiales</taxon>
        <taxon>Pseudonocardiaceae</taxon>
        <taxon>Saccharothrix</taxon>
    </lineage>
</organism>
<keyword evidence="2" id="KW-1185">Reference proteome</keyword>
<gene>
    <name evidence="1" type="ORF">JOE68_001922</name>
</gene>
<evidence type="ECO:0000313" key="2">
    <source>
        <dbReference type="Proteomes" id="UP001195724"/>
    </source>
</evidence>
<proteinExistence type="predicted"/>
<evidence type="ECO:0000313" key="1">
    <source>
        <dbReference type="EMBL" id="MBM7811057.1"/>
    </source>
</evidence>
<dbReference type="Proteomes" id="UP001195724">
    <property type="component" value="Unassembled WGS sequence"/>
</dbReference>